<evidence type="ECO:0000313" key="2">
    <source>
        <dbReference type="Proteomes" id="UP001420932"/>
    </source>
</evidence>
<gene>
    <name evidence="1" type="ORF">Syun_019210</name>
</gene>
<name>A0AAP0IVC9_9MAGN</name>
<proteinExistence type="predicted"/>
<dbReference type="AlphaFoldDB" id="A0AAP0IVC9"/>
<evidence type="ECO:0000313" key="1">
    <source>
        <dbReference type="EMBL" id="KAK9121593.1"/>
    </source>
</evidence>
<keyword evidence="2" id="KW-1185">Reference proteome</keyword>
<protein>
    <submittedName>
        <fullName evidence="1">Uncharacterized protein</fullName>
    </submittedName>
</protein>
<accession>A0AAP0IVC9</accession>
<dbReference type="Proteomes" id="UP001420932">
    <property type="component" value="Unassembled WGS sequence"/>
</dbReference>
<comment type="caution">
    <text evidence="1">The sequence shown here is derived from an EMBL/GenBank/DDBJ whole genome shotgun (WGS) entry which is preliminary data.</text>
</comment>
<reference evidence="1 2" key="1">
    <citation type="submission" date="2024-01" db="EMBL/GenBank/DDBJ databases">
        <title>Genome assemblies of Stephania.</title>
        <authorList>
            <person name="Yang L."/>
        </authorList>
    </citation>
    <scope>NUCLEOTIDE SEQUENCE [LARGE SCALE GENOMIC DNA]</scope>
    <source>
        <strain evidence="1">YNDBR</strain>
        <tissue evidence="1">Leaf</tissue>
    </source>
</reference>
<organism evidence="1 2">
    <name type="scientific">Stephania yunnanensis</name>
    <dbReference type="NCBI Taxonomy" id="152371"/>
    <lineage>
        <taxon>Eukaryota</taxon>
        <taxon>Viridiplantae</taxon>
        <taxon>Streptophyta</taxon>
        <taxon>Embryophyta</taxon>
        <taxon>Tracheophyta</taxon>
        <taxon>Spermatophyta</taxon>
        <taxon>Magnoliopsida</taxon>
        <taxon>Ranunculales</taxon>
        <taxon>Menispermaceae</taxon>
        <taxon>Menispermoideae</taxon>
        <taxon>Cissampelideae</taxon>
        <taxon>Stephania</taxon>
    </lineage>
</organism>
<dbReference type="EMBL" id="JBBNAF010000008">
    <property type="protein sequence ID" value="KAK9121593.1"/>
    <property type="molecule type" value="Genomic_DNA"/>
</dbReference>
<sequence length="130" mass="14082">MTSQSLFLITVAVPSPFRSLFLSVRRTSRSVKRWYFQCPLMKDLQSLVSNILQYDLSAHSPQVHLPLGARVLHLPLAILIGHRAGTQSSTPAFGSTSFGQSAFGTQLGGSRIAAYTAIPEADGGQRYTAC</sequence>